<dbReference type="Proteomes" id="UP001162501">
    <property type="component" value="Chromosome 16"/>
</dbReference>
<proteinExistence type="predicted"/>
<organism evidence="1 2">
    <name type="scientific">Rangifer tarandus platyrhynchus</name>
    <name type="common">Svalbard reindeer</name>
    <dbReference type="NCBI Taxonomy" id="3082113"/>
    <lineage>
        <taxon>Eukaryota</taxon>
        <taxon>Metazoa</taxon>
        <taxon>Chordata</taxon>
        <taxon>Craniata</taxon>
        <taxon>Vertebrata</taxon>
        <taxon>Euteleostomi</taxon>
        <taxon>Mammalia</taxon>
        <taxon>Eutheria</taxon>
        <taxon>Laurasiatheria</taxon>
        <taxon>Artiodactyla</taxon>
        <taxon>Ruminantia</taxon>
        <taxon>Pecora</taxon>
        <taxon>Cervidae</taxon>
        <taxon>Odocoileinae</taxon>
        <taxon>Rangifer</taxon>
    </lineage>
</organism>
<protein>
    <submittedName>
        <fullName evidence="1">Uncharacterized protein</fullName>
    </submittedName>
</protein>
<evidence type="ECO:0000313" key="2">
    <source>
        <dbReference type="Proteomes" id="UP001162501"/>
    </source>
</evidence>
<evidence type="ECO:0000313" key="1">
    <source>
        <dbReference type="EMBL" id="CAM9751019.1"/>
    </source>
</evidence>
<reference evidence="1" key="2">
    <citation type="submission" date="2025-03" db="EMBL/GenBank/DDBJ databases">
        <authorList>
            <consortium name="ELIXIR-Norway"/>
            <consortium name="Elixir Norway"/>
        </authorList>
    </citation>
    <scope>NUCLEOTIDE SEQUENCE</scope>
</reference>
<reference evidence="1" key="1">
    <citation type="submission" date="2023-05" db="EMBL/GenBank/DDBJ databases">
        <authorList>
            <consortium name="ELIXIR-Norway"/>
        </authorList>
    </citation>
    <scope>NUCLEOTIDE SEQUENCE</scope>
</reference>
<sequence>MEQLSQRGIWQYVAKLQQHLLFDLAILLRRIYSDNIITNRRQRNPLNHNRLSLRGLLPTLESEPGSLTRSCASDPLPERFSEAAAPPTPANFDSHRGVAEEIGIQEERLHQRLEAGGHTLTRPPGTQDLSGAVRSPLLTHPSPEVSPLATSLLADCGHLGRGMSGVYVIALRL</sequence>
<gene>
    <name evidence="1" type="ORF">MRATA1EN22A_LOCUS6948</name>
</gene>
<dbReference type="EMBL" id="OX596100">
    <property type="protein sequence ID" value="CAM9751019.1"/>
    <property type="molecule type" value="Genomic_DNA"/>
</dbReference>
<accession>A0AC59YJB1</accession>
<name>A0AC59YJB1_RANTA</name>